<dbReference type="InterPro" id="IPR001523">
    <property type="entry name" value="Paired_dom"/>
</dbReference>
<comment type="similarity">
    <text evidence="2">Belongs to the paired homeobox family.</text>
</comment>
<reference evidence="13" key="1">
    <citation type="journal article" date="2013" name="Science">
        <title>Comparative analysis of bat genomes provides insight into the evolution of flight and immunity.</title>
        <authorList>
            <person name="Zhang G."/>
            <person name="Cowled C."/>
            <person name="Shi Z."/>
            <person name="Huang Z."/>
            <person name="Bishop-Lilly K.A."/>
            <person name="Fang X."/>
            <person name="Wynne J.W."/>
            <person name="Xiong Z."/>
            <person name="Baker M.L."/>
            <person name="Zhao W."/>
            <person name="Tachedjian M."/>
            <person name="Zhu Y."/>
            <person name="Zhou P."/>
            <person name="Jiang X."/>
            <person name="Ng J."/>
            <person name="Yang L."/>
            <person name="Wu L."/>
            <person name="Xiao J."/>
            <person name="Feng Y."/>
            <person name="Chen Y."/>
            <person name="Sun X."/>
            <person name="Zhang Y."/>
            <person name="Marsh G.A."/>
            <person name="Crameri G."/>
            <person name="Broder C.C."/>
            <person name="Frey K.G."/>
            <person name="Wang L.F."/>
            <person name="Wang J."/>
        </authorList>
    </citation>
    <scope>NUCLEOTIDE SEQUENCE [LARGE SCALE GENOMIC DNA]</scope>
</reference>
<keyword evidence="4" id="KW-0563">Paired box</keyword>
<dbReference type="FunFam" id="1.10.10.10:FF:000003">
    <property type="entry name" value="Paired box protein Pax-6"/>
    <property type="match status" value="1"/>
</dbReference>
<evidence type="ECO:0000256" key="6">
    <source>
        <dbReference type="ARBA" id="ARBA00023125"/>
    </source>
</evidence>
<dbReference type="GO" id="GO:0000978">
    <property type="term" value="F:RNA polymerase II cis-regulatory region sequence-specific DNA binding"/>
    <property type="evidence" value="ECO:0007669"/>
    <property type="project" value="TreeGrafter"/>
</dbReference>
<dbReference type="EMBL" id="KB112956">
    <property type="protein sequence ID" value="ELK24477.1"/>
    <property type="molecule type" value="Genomic_DNA"/>
</dbReference>
<dbReference type="SUPFAM" id="SSF46689">
    <property type="entry name" value="Homeodomain-like"/>
    <property type="match status" value="1"/>
</dbReference>
<evidence type="ECO:0000256" key="8">
    <source>
        <dbReference type="ARBA" id="ARBA00023163"/>
    </source>
</evidence>
<dbReference type="GO" id="GO:0048513">
    <property type="term" value="P:animal organ development"/>
    <property type="evidence" value="ECO:0007669"/>
    <property type="project" value="UniProtKB-ARBA"/>
</dbReference>
<feature type="compositionally biased region" description="Basic and acidic residues" evidence="10">
    <location>
        <begin position="74"/>
        <end position="89"/>
    </location>
</feature>
<dbReference type="InterPro" id="IPR009057">
    <property type="entry name" value="Homeodomain-like_sf"/>
</dbReference>
<dbReference type="PANTHER" id="PTHR45636">
    <property type="entry name" value="PAIRED BOX PROTEIN PAX-6-RELATED-RELATED"/>
    <property type="match status" value="1"/>
</dbReference>
<evidence type="ECO:0000313" key="12">
    <source>
        <dbReference type="EMBL" id="ELK24477.1"/>
    </source>
</evidence>
<dbReference type="GO" id="GO:0005634">
    <property type="term" value="C:nucleus"/>
    <property type="evidence" value="ECO:0007669"/>
    <property type="project" value="UniProtKB-SubCell"/>
</dbReference>
<name>L5LE71_MYODS</name>
<dbReference type="AlphaFoldDB" id="L5LE71"/>
<dbReference type="PROSITE" id="PS00034">
    <property type="entry name" value="PAIRED_1"/>
    <property type="match status" value="1"/>
</dbReference>
<dbReference type="Proteomes" id="UP000010556">
    <property type="component" value="Unassembled WGS sequence"/>
</dbReference>
<comment type="subcellular location">
    <subcellularLocation>
        <location evidence="1">Nucleus</location>
    </subcellularLocation>
</comment>
<dbReference type="PANTHER" id="PTHR45636:SF8">
    <property type="entry name" value="PAIRED BOX PROTEIN PAX-4"/>
    <property type="match status" value="1"/>
</dbReference>
<evidence type="ECO:0000256" key="3">
    <source>
        <dbReference type="ARBA" id="ARBA00022473"/>
    </source>
</evidence>
<keyword evidence="5" id="KW-0805">Transcription regulation</keyword>
<dbReference type="PROSITE" id="PS51057">
    <property type="entry name" value="PAIRED_2"/>
    <property type="match status" value="1"/>
</dbReference>
<evidence type="ECO:0000256" key="7">
    <source>
        <dbReference type="ARBA" id="ARBA00023155"/>
    </source>
</evidence>
<sequence>MERQQESRLGGVNVDVGAGERPLSEERAGGELQTRNGTDAPDARRSSSSSSSGTGIEKGDAISAAATRSTRRASVPERPRPPANEHPEPARPPANRHPAREAPPLCPKSGDELQEALKELICGDGLNLGRDFRGSLEGISSVNQLGGLFVNGRPLPLDTRQQIVHLAVSGMRPCDISRSLKVSNGCVSKILGRYYRTGVLEPKGIGGSKPRLATPAVVARIAQLKGECPALFAWEIQRQLCAEGLCTQDKTPSVSSINRVLRTLQEDQRLPWAQLRSPEFQRGQYPDSVARGKLAASTSLPEDTVRVSELPHNVHKPQGRSVFREGFGFGLPAPHSRAPCIQYCSAIFAFPSTAPAAVSLRAPQALLWFGSPVLQGLR</sequence>
<dbReference type="InterPro" id="IPR043565">
    <property type="entry name" value="PAX_fam"/>
</dbReference>
<protein>
    <submittedName>
        <fullName evidence="12">Paired box protein Pax-4</fullName>
    </submittedName>
</protein>
<evidence type="ECO:0000313" key="13">
    <source>
        <dbReference type="Proteomes" id="UP000010556"/>
    </source>
</evidence>
<dbReference type="PRINTS" id="PR00027">
    <property type="entry name" value="PAIREDBOX"/>
</dbReference>
<organism evidence="12 13">
    <name type="scientific">Myotis davidii</name>
    <name type="common">David's myotis</name>
    <dbReference type="NCBI Taxonomy" id="225400"/>
    <lineage>
        <taxon>Eukaryota</taxon>
        <taxon>Metazoa</taxon>
        <taxon>Chordata</taxon>
        <taxon>Craniata</taxon>
        <taxon>Vertebrata</taxon>
        <taxon>Euteleostomi</taxon>
        <taxon>Mammalia</taxon>
        <taxon>Eutheria</taxon>
        <taxon>Laurasiatheria</taxon>
        <taxon>Chiroptera</taxon>
        <taxon>Yangochiroptera</taxon>
        <taxon>Vespertilionidae</taxon>
        <taxon>Myotis</taxon>
    </lineage>
</organism>
<accession>L5LE71</accession>
<feature type="domain" description="Paired" evidence="11">
    <location>
        <begin position="138"/>
        <end position="264"/>
    </location>
</feature>
<dbReference type="FunFam" id="1.10.10.10:FF:000069">
    <property type="entry name" value="Paired box protein Pax-6"/>
    <property type="match status" value="1"/>
</dbReference>
<keyword evidence="9" id="KW-0539">Nucleus</keyword>
<evidence type="ECO:0000256" key="2">
    <source>
        <dbReference type="ARBA" id="ARBA00005733"/>
    </source>
</evidence>
<proteinExistence type="inferred from homology"/>
<dbReference type="CDD" id="cd00086">
    <property type="entry name" value="homeodomain"/>
    <property type="match status" value="1"/>
</dbReference>
<dbReference type="InterPro" id="IPR036388">
    <property type="entry name" value="WH-like_DNA-bd_sf"/>
</dbReference>
<keyword evidence="7" id="KW-0371">Homeobox</keyword>
<evidence type="ECO:0000256" key="5">
    <source>
        <dbReference type="ARBA" id="ARBA00023015"/>
    </source>
</evidence>
<evidence type="ECO:0000256" key="10">
    <source>
        <dbReference type="SAM" id="MobiDB-lite"/>
    </source>
</evidence>
<dbReference type="InterPro" id="IPR001356">
    <property type="entry name" value="HD"/>
</dbReference>
<dbReference type="GO" id="GO:0000981">
    <property type="term" value="F:DNA-binding transcription factor activity, RNA polymerase II-specific"/>
    <property type="evidence" value="ECO:0007669"/>
    <property type="project" value="TreeGrafter"/>
</dbReference>
<evidence type="ECO:0000256" key="4">
    <source>
        <dbReference type="ARBA" id="ARBA00022724"/>
    </source>
</evidence>
<dbReference type="InterPro" id="IPR043182">
    <property type="entry name" value="PAIRED_DNA-bd_dom"/>
</dbReference>
<dbReference type="Gene3D" id="1.10.10.10">
    <property type="entry name" value="Winged helix-like DNA-binding domain superfamily/Winged helix DNA-binding domain"/>
    <property type="match status" value="2"/>
</dbReference>
<dbReference type="Pfam" id="PF00292">
    <property type="entry name" value="PAX"/>
    <property type="match status" value="1"/>
</dbReference>
<keyword evidence="13" id="KW-1185">Reference proteome</keyword>
<evidence type="ECO:0000259" key="11">
    <source>
        <dbReference type="PROSITE" id="PS51057"/>
    </source>
</evidence>
<dbReference type="SMART" id="SM00351">
    <property type="entry name" value="PAX"/>
    <property type="match status" value="1"/>
</dbReference>
<evidence type="ECO:0000256" key="1">
    <source>
        <dbReference type="ARBA" id="ARBA00004123"/>
    </source>
</evidence>
<keyword evidence="6" id="KW-0238">DNA-binding</keyword>
<evidence type="ECO:0000256" key="9">
    <source>
        <dbReference type="ARBA" id="ARBA00023242"/>
    </source>
</evidence>
<keyword evidence="8" id="KW-0804">Transcription</keyword>
<gene>
    <name evidence="12" type="ORF">MDA_GLEAN10013104</name>
</gene>
<feature type="region of interest" description="Disordered" evidence="10">
    <location>
        <begin position="1"/>
        <end position="109"/>
    </location>
</feature>
<keyword evidence="3" id="KW-0217">Developmental protein</keyword>